<evidence type="ECO:0000313" key="4">
    <source>
        <dbReference type="Proteomes" id="UP000076612"/>
    </source>
</evidence>
<evidence type="ECO:0000313" key="3">
    <source>
        <dbReference type="EMBL" id="QPS34745.1"/>
    </source>
</evidence>
<feature type="region of interest" description="Disordered" evidence="1">
    <location>
        <begin position="114"/>
        <end position="136"/>
    </location>
</feature>
<sequence length="220" mass="25143">MSDHPQKTKEAILGHPAPRDIEWKHFITMWENYADKVEQESGDRLAVDMNGHRVVFRRQHDGLVSIEDIERARHLFASHESTEGQGHLFVVTMTDEDARFYDFDLSAHDVEVDQHKHEKNPDSRGHHMRTVEKKTGRDDKKDLDRFFDDLVTEIDKEAAGRDFVLLGHGTGTSNAAEEFEKFLAHRHEPLHEHVIASGVIDLSAAGLPEIEKKAQELAGR</sequence>
<dbReference type="EMBL" id="CP065682">
    <property type="protein sequence ID" value="QPS34745.1"/>
    <property type="molecule type" value="Genomic_DNA"/>
</dbReference>
<proteinExistence type="predicted"/>
<protein>
    <submittedName>
        <fullName evidence="3">Uncharacterized protein</fullName>
    </submittedName>
</protein>
<gene>
    <name evidence="2" type="ORF">AVW13_05050</name>
    <name evidence="3" type="ORF">I6G59_05360</name>
</gene>
<evidence type="ECO:0000256" key="1">
    <source>
        <dbReference type="SAM" id="MobiDB-lite"/>
    </source>
</evidence>
<evidence type="ECO:0000313" key="2">
    <source>
        <dbReference type="EMBL" id="KZE23085.1"/>
    </source>
</evidence>
<dbReference type="AlphaFoldDB" id="A0A165EG23"/>
<reference evidence="4" key="1">
    <citation type="submission" date="2016-01" db="EMBL/GenBank/DDBJ databases">
        <title>Draft genome of Chromobacterium sp. F49.</title>
        <authorList>
            <person name="Hong K.W."/>
        </authorList>
    </citation>
    <scope>NUCLEOTIDE SEQUENCE [LARGE SCALE GENOMIC DNA]</scope>
    <source>
        <strain evidence="4">M40</strain>
    </source>
</reference>
<reference evidence="2" key="2">
    <citation type="submission" date="2016-01" db="EMBL/GenBank/DDBJ databases">
        <authorList>
            <person name="Hong K.W."/>
        </authorList>
    </citation>
    <scope>NUCLEOTIDE SEQUENCE</scope>
    <source>
        <strain evidence="2">M40</strain>
    </source>
</reference>
<dbReference type="RefSeq" id="WP_063248983.1">
    <property type="nucleotide sequence ID" value="NZ_CP065682.1"/>
</dbReference>
<dbReference type="KEGG" id="bcau:I6G59_05360"/>
<dbReference type="Proteomes" id="UP000076612">
    <property type="component" value="Unassembled WGS sequence"/>
</dbReference>
<name>A0A165EG23_9MICO</name>
<evidence type="ECO:0000313" key="5">
    <source>
        <dbReference type="Proteomes" id="UP000594979"/>
    </source>
</evidence>
<dbReference type="EMBL" id="LQQR01000005">
    <property type="protein sequence ID" value="KZE23085.1"/>
    <property type="molecule type" value="Genomic_DNA"/>
</dbReference>
<organism evidence="3 5">
    <name type="scientific">Brevibacterium casei</name>
    <dbReference type="NCBI Taxonomy" id="33889"/>
    <lineage>
        <taxon>Bacteria</taxon>
        <taxon>Bacillati</taxon>
        <taxon>Actinomycetota</taxon>
        <taxon>Actinomycetes</taxon>
        <taxon>Micrococcales</taxon>
        <taxon>Brevibacteriaceae</taxon>
        <taxon>Brevibacterium</taxon>
    </lineage>
</organism>
<reference evidence="3 5" key="3">
    <citation type="submission" date="2020-12" db="EMBL/GenBank/DDBJ databases">
        <title>FDA dAtabase for Regulatory Grade micrObial Sequences (FDA-ARGOS): Supporting development and validation of Infectious Disease Dx tests.</title>
        <authorList>
            <person name="Sproer C."/>
            <person name="Gronow S."/>
            <person name="Severitt S."/>
            <person name="Schroder I."/>
            <person name="Tallon L."/>
            <person name="Sadzewicz L."/>
            <person name="Zhao X."/>
            <person name="Boylan J."/>
            <person name="Ott S."/>
            <person name="Bowen H."/>
            <person name="Vavikolanu K."/>
            <person name="Mehta A."/>
            <person name="Aluvathingal J."/>
            <person name="Nadendla S."/>
            <person name="Lowell S."/>
            <person name="Myers T."/>
            <person name="Yan Y."/>
            <person name="Sichtig H."/>
        </authorList>
    </citation>
    <scope>NUCLEOTIDE SEQUENCE [LARGE SCALE GENOMIC DNA]</scope>
    <source>
        <strain evidence="3 5">FDAARGOS_902</strain>
    </source>
</reference>
<accession>A0A165EG23</accession>
<dbReference type="Proteomes" id="UP000594979">
    <property type="component" value="Chromosome"/>
</dbReference>